<dbReference type="EMBL" id="MIJD01000327">
    <property type="protein sequence ID" value="OPE48490.1"/>
    <property type="molecule type" value="Genomic_DNA"/>
</dbReference>
<sequence length="447" mass="48459">MSSTELPPGPPLPAAVQGVLMMNFWAQYVSACRRRYGEVFTLRVATIGTMVYLADPADIKTVFGGNPSVYHAGEANAMLTGLLGPNSVLVIDGDVHRDRRRLMLAPFGREAVARQTAVMAEIAADNIAGWPVGTEFPVAPRMSAITLEVILRTVIGTTDDDRLARLRAVMPKLLRLGAWNSLPVAVPGLQRLKPWHGFRDRLHEADRLLYAEITERRADPDLGDRPDALSMLVRSGMSDAELRDQLMTLLVAGHDTTATGLSWALELLTRHPAILEKATRAARTGGPEADGYIDAVCKEVLRIRPVVFDVGRVLTEPTEVAGHLLPAGVMVAPGIGLVHADAARYPHPDRFDPGRMLGAALGPTTYLPFGGGDRRCLGANFAQVEMAVVLREVLRRVDLATTTAPGERQRIKGVILVPHRGARIRVRAMRAAQAPDQAGCPHRNATK</sequence>
<comment type="similarity">
    <text evidence="2 4">Belongs to the cytochrome P450 family.</text>
</comment>
<dbReference type="GO" id="GO:0020037">
    <property type="term" value="F:heme binding"/>
    <property type="evidence" value="ECO:0007669"/>
    <property type="project" value="InterPro"/>
</dbReference>
<accession>A0A1Q4H7L4</accession>
<feature type="binding site" description="axial binding residue" evidence="3">
    <location>
        <position position="376"/>
    </location>
    <ligand>
        <name>heme</name>
        <dbReference type="ChEBI" id="CHEBI:30413"/>
    </ligand>
    <ligandPart>
        <name>Fe</name>
        <dbReference type="ChEBI" id="CHEBI:18248"/>
    </ligandPart>
</feature>
<dbReference type="InterPro" id="IPR050121">
    <property type="entry name" value="Cytochrome_P450_monoxygenase"/>
</dbReference>
<evidence type="ECO:0000313" key="7">
    <source>
        <dbReference type="Proteomes" id="UP000191039"/>
    </source>
</evidence>
<protein>
    <submittedName>
        <fullName evidence="5">Cytochrome P450</fullName>
    </submittedName>
</protein>
<evidence type="ECO:0000256" key="4">
    <source>
        <dbReference type="RuleBase" id="RU000461"/>
    </source>
</evidence>
<dbReference type="Pfam" id="PF00067">
    <property type="entry name" value="p450"/>
    <property type="match status" value="1"/>
</dbReference>
<evidence type="ECO:0000313" key="5">
    <source>
        <dbReference type="EMBL" id="OPE48490.1"/>
    </source>
</evidence>
<dbReference type="InterPro" id="IPR017972">
    <property type="entry name" value="Cyt_P450_CS"/>
</dbReference>
<dbReference type="Gene3D" id="1.10.630.10">
    <property type="entry name" value="Cytochrome P450"/>
    <property type="match status" value="1"/>
</dbReference>
<keyword evidence="3 4" id="KW-0349">Heme</keyword>
<dbReference type="InterPro" id="IPR001128">
    <property type="entry name" value="Cyt_P450"/>
</dbReference>
<dbReference type="PANTHER" id="PTHR24305">
    <property type="entry name" value="CYTOCHROME P450"/>
    <property type="match status" value="1"/>
</dbReference>
<dbReference type="SUPFAM" id="SSF48264">
    <property type="entry name" value="Cytochrome P450"/>
    <property type="match status" value="1"/>
</dbReference>
<evidence type="ECO:0000313" key="6">
    <source>
        <dbReference type="EMBL" id="PEG54039.1"/>
    </source>
</evidence>
<dbReference type="PRINTS" id="PR00385">
    <property type="entry name" value="P450"/>
</dbReference>
<evidence type="ECO:0000256" key="3">
    <source>
        <dbReference type="PIRSR" id="PIRSR602401-1"/>
    </source>
</evidence>
<organism evidence="5 7">
    <name type="scientific">Mycolicibacterium diernhoferi</name>
    <dbReference type="NCBI Taxonomy" id="1801"/>
    <lineage>
        <taxon>Bacteria</taxon>
        <taxon>Bacillati</taxon>
        <taxon>Actinomycetota</taxon>
        <taxon>Actinomycetes</taxon>
        <taxon>Mycobacteriales</taxon>
        <taxon>Mycobacteriaceae</taxon>
        <taxon>Mycolicibacterium</taxon>
    </lineage>
</organism>
<dbReference type="GO" id="GO:0016705">
    <property type="term" value="F:oxidoreductase activity, acting on paired donors, with incorporation or reduction of molecular oxygen"/>
    <property type="evidence" value="ECO:0007669"/>
    <property type="project" value="InterPro"/>
</dbReference>
<dbReference type="Proteomes" id="UP000220340">
    <property type="component" value="Unassembled WGS sequence"/>
</dbReference>
<dbReference type="GO" id="GO:0005506">
    <property type="term" value="F:iron ion binding"/>
    <property type="evidence" value="ECO:0007669"/>
    <property type="project" value="InterPro"/>
</dbReference>
<dbReference type="Proteomes" id="UP000191039">
    <property type="component" value="Unassembled WGS sequence"/>
</dbReference>
<reference evidence="6 8" key="2">
    <citation type="submission" date="2017-10" db="EMBL/GenBank/DDBJ databases">
        <title>The new phylogeny of genus Mycobacterium.</title>
        <authorList>
            <person name="Tortoli E."/>
            <person name="Trovato A."/>
            <person name="Cirillo D.M."/>
        </authorList>
    </citation>
    <scope>NUCLEOTIDE SEQUENCE [LARGE SCALE GENOMIC DNA]</scope>
    <source>
        <strain evidence="6 8">IP141170001</strain>
    </source>
</reference>
<comment type="cofactor">
    <cofactor evidence="1 3">
        <name>heme</name>
        <dbReference type="ChEBI" id="CHEBI:30413"/>
    </cofactor>
</comment>
<evidence type="ECO:0000256" key="2">
    <source>
        <dbReference type="ARBA" id="ARBA00010617"/>
    </source>
</evidence>
<keyword evidence="8" id="KW-1185">Reference proteome</keyword>
<evidence type="ECO:0000256" key="1">
    <source>
        <dbReference type="ARBA" id="ARBA00001971"/>
    </source>
</evidence>
<dbReference type="EMBL" id="PDCR01000015">
    <property type="protein sequence ID" value="PEG54039.1"/>
    <property type="molecule type" value="Genomic_DNA"/>
</dbReference>
<keyword evidence="3 4" id="KW-0408">Iron</keyword>
<dbReference type="OrthoDB" id="7376058at2"/>
<name>A0A1Q4H7L4_9MYCO</name>
<dbReference type="InterPro" id="IPR002401">
    <property type="entry name" value="Cyt_P450_E_grp-I"/>
</dbReference>
<dbReference type="InterPro" id="IPR036396">
    <property type="entry name" value="Cyt_P450_sf"/>
</dbReference>
<dbReference type="RefSeq" id="WP_073858678.1">
    <property type="nucleotide sequence ID" value="NZ_BAAATC010000019.1"/>
</dbReference>
<keyword evidence="4" id="KW-0503">Monooxygenase</keyword>
<dbReference type="STRING" id="1801.BRW64_22490"/>
<dbReference type="PANTHER" id="PTHR24305:SF166">
    <property type="entry name" value="CYTOCHROME P450 12A4, MITOCHONDRIAL-RELATED"/>
    <property type="match status" value="1"/>
</dbReference>
<evidence type="ECO:0000313" key="8">
    <source>
        <dbReference type="Proteomes" id="UP000220340"/>
    </source>
</evidence>
<dbReference type="PROSITE" id="PS00086">
    <property type="entry name" value="CYTOCHROME_P450"/>
    <property type="match status" value="1"/>
</dbReference>
<reference evidence="5 7" key="1">
    <citation type="submission" date="2016-09" db="EMBL/GenBank/DDBJ databases">
        <title>genome sequences of unsequenced Mycobacteria.</title>
        <authorList>
            <person name="Greninger A.L."/>
            <person name="Jerome K.R."/>
            <person name="Mcnair B."/>
            <person name="Wallis C."/>
            <person name="Fang F."/>
        </authorList>
    </citation>
    <scope>NUCLEOTIDE SEQUENCE [LARGE SCALE GENOMIC DNA]</scope>
    <source>
        <strain evidence="5 7">BM1</strain>
    </source>
</reference>
<comment type="caution">
    <text evidence="5">The sequence shown here is derived from an EMBL/GenBank/DDBJ whole genome shotgun (WGS) entry which is preliminary data.</text>
</comment>
<gene>
    <name evidence="5" type="ORF">BV510_23675</name>
    <name evidence="6" type="ORF">CRI78_13200</name>
</gene>
<proteinExistence type="inferred from homology"/>
<keyword evidence="3 4" id="KW-0479">Metal-binding</keyword>
<dbReference type="CDD" id="cd11053">
    <property type="entry name" value="CYP110-like"/>
    <property type="match status" value="1"/>
</dbReference>
<dbReference type="GO" id="GO:0004497">
    <property type="term" value="F:monooxygenase activity"/>
    <property type="evidence" value="ECO:0007669"/>
    <property type="project" value="UniProtKB-KW"/>
</dbReference>
<dbReference type="PRINTS" id="PR00463">
    <property type="entry name" value="EP450I"/>
</dbReference>
<keyword evidence="4" id="KW-0560">Oxidoreductase</keyword>
<dbReference type="AlphaFoldDB" id="A0A1Q4H7L4"/>